<feature type="region of interest" description="Disordered" evidence="1">
    <location>
        <begin position="57"/>
        <end position="78"/>
    </location>
</feature>
<dbReference type="RefSeq" id="WP_256028657.1">
    <property type="nucleotide sequence ID" value="NZ_JAHLKM010000003.1"/>
</dbReference>
<gene>
    <name evidence="2" type="ORF">KM295_04270</name>
</gene>
<evidence type="ECO:0000256" key="1">
    <source>
        <dbReference type="SAM" id="MobiDB-lite"/>
    </source>
</evidence>
<evidence type="ECO:0000313" key="2">
    <source>
        <dbReference type="EMBL" id="MCQ4332719.1"/>
    </source>
</evidence>
<organism evidence="2 3">
    <name type="scientific">Natronomonas aquatica</name>
    <dbReference type="NCBI Taxonomy" id="2841590"/>
    <lineage>
        <taxon>Archaea</taxon>
        <taxon>Methanobacteriati</taxon>
        <taxon>Methanobacteriota</taxon>
        <taxon>Stenosarchaea group</taxon>
        <taxon>Halobacteria</taxon>
        <taxon>Halobacteriales</taxon>
        <taxon>Natronomonadaceae</taxon>
        <taxon>Natronomonas</taxon>
    </lineage>
</organism>
<name>A0A9R1CPL0_9EURY</name>
<sequence>MQVRIPDDADSDEAAAIVAVVRRLAAQAEAEAAADGADRPRDRWGFTGRIEALQNRRVRAPSDAPADAWSAAGRTDRF</sequence>
<dbReference type="Pfam" id="PF26062">
    <property type="entry name" value="DUF8022"/>
    <property type="match status" value="1"/>
</dbReference>
<dbReference type="EMBL" id="JAHLKM010000003">
    <property type="protein sequence ID" value="MCQ4332719.1"/>
    <property type="molecule type" value="Genomic_DNA"/>
</dbReference>
<proteinExistence type="predicted"/>
<dbReference type="Proteomes" id="UP001139494">
    <property type="component" value="Unassembled WGS sequence"/>
</dbReference>
<dbReference type="AlphaFoldDB" id="A0A9R1CPL0"/>
<reference evidence="2" key="1">
    <citation type="journal article" date="2023" name="Front. Microbiol.">
        <title>Genomic-based phylogenetic and metabolic analyses of the genus Natronomonas, and description of Natronomonas aquatica sp. nov.</title>
        <authorList>
            <person name="Garcia-Roldan A."/>
            <person name="Duran-Viseras A."/>
            <person name="de la Haba R.R."/>
            <person name="Corral P."/>
            <person name="Sanchez-Porro C."/>
            <person name="Ventosa A."/>
        </authorList>
    </citation>
    <scope>NUCLEOTIDE SEQUENCE</scope>
    <source>
        <strain evidence="2">F2-12</strain>
    </source>
</reference>
<comment type="caution">
    <text evidence="2">The sequence shown here is derived from an EMBL/GenBank/DDBJ whole genome shotgun (WGS) entry which is preliminary data.</text>
</comment>
<accession>A0A9R1CPL0</accession>
<evidence type="ECO:0000313" key="3">
    <source>
        <dbReference type="Proteomes" id="UP001139494"/>
    </source>
</evidence>
<keyword evidence="3" id="KW-1185">Reference proteome</keyword>
<protein>
    <submittedName>
        <fullName evidence="2">Acc operon protein</fullName>
    </submittedName>
</protein>
<feature type="compositionally biased region" description="Low complexity" evidence="1">
    <location>
        <begin position="61"/>
        <end position="72"/>
    </location>
</feature>
<dbReference type="InterPro" id="IPR058335">
    <property type="entry name" value="PccX"/>
</dbReference>